<sequence>MLVSFSKTELTNRVKRMRASKAVLVANPAAPGGVQVQSDQDERTVSAGSFKWKRFEGPIPAQHSTSDVQAPDVVIIEAGQPSTADCVKGKASFWDADFNMSRHNLSQYLLEEDISRLKGLSVSLLYNTAESLLGEVTALVCMANVRAKEEAVVEEKKTRQLADLQKEIDRLQTEAAEVDRLRADFQRLDQFKSGLEVQIDQLKKENEDKQQKISQHETKIELLKDDVTNTFIVGFEAALEQVAAVHPSVDLSLMDPCKTVVEGKLVGDA</sequence>
<name>V7CUD7_PHAVU</name>
<dbReference type="AlphaFoldDB" id="V7CUD7"/>
<dbReference type="SMR" id="V7CUD7"/>
<keyword evidence="3" id="KW-1185">Reference proteome</keyword>
<dbReference type="EMBL" id="CM002288">
    <property type="protein sequence ID" value="ESW32999.1"/>
    <property type="molecule type" value="Genomic_DNA"/>
</dbReference>
<feature type="coiled-coil region" evidence="1">
    <location>
        <begin position="154"/>
        <end position="226"/>
    </location>
</feature>
<evidence type="ECO:0000256" key="1">
    <source>
        <dbReference type="SAM" id="Coils"/>
    </source>
</evidence>
<reference evidence="3" key="2">
    <citation type="journal article" date="2014" name="Nat. Genet.">
        <title>A reference genome for common bean and genome-wide analysis of dual domestications.</title>
        <authorList>
            <person name="Schmutz J."/>
            <person name="McClean P.E."/>
            <person name="Mamidi S."/>
            <person name="Wu G.A."/>
            <person name="Cannon S.B."/>
            <person name="Grimwood J."/>
            <person name="Jenkins J."/>
            <person name="Shu S."/>
            <person name="Song Q."/>
            <person name="Chavarro C."/>
            <person name="Torres-Torres M."/>
            <person name="Geffroy V."/>
            <person name="Moghaddam S.M."/>
            <person name="Gao D."/>
            <person name="Abernathy B."/>
            <person name="Barry K."/>
            <person name="Blair M."/>
            <person name="Brick M.A."/>
            <person name="Chovatia M."/>
            <person name="Gepts P."/>
            <person name="Goodstein D.M."/>
            <person name="Gonzales M."/>
            <person name="Hellsten U."/>
            <person name="Hyten D.L."/>
            <person name="Jia G."/>
            <person name="Kelly J.D."/>
            <person name="Kudrna D."/>
            <person name="Lee R."/>
            <person name="Richard M.M."/>
            <person name="Miklas P.N."/>
            <person name="Osorno J.M."/>
            <person name="Rodrigues J."/>
            <person name="Thareau V."/>
            <person name="Urrea C.A."/>
            <person name="Wang M."/>
            <person name="Yu Y."/>
            <person name="Zhang M."/>
            <person name="Wing R.A."/>
            <person name="Cregan P.B."/>
            <person name="Rokhsar D.S."/>
            <person name="Jackson S.A."/>
        </authorList>
    </citation>
    <scope>NUCLEOTIDE SEQUENCE [LARGE SCALE GENOMIC DNA]</scope>
    <source>
        <strain evidence="3">cv. G19833</strain>
    </source>
</reference>
<accession>V7CUD7</accession>
<protein>
    <submittedName>
        <fullName evidence="2">Uncharacterized protein</fullName>
    </submittedName>
</protein>
<gene>
    <name evidence="2" type="ORF">PHAVU_001G035000g</name>
</gene>
<organism evidence="2 3">
    <name type="scientific">Phaseolus vulgaris</name>
    <name type="common">Kidney bean</name>
    <name type="synonym">French bean</name>
    <dbReference type="NCBI Taxonomy" id="3885"/>
    <lineage>
        <taxon>Eukaryota</taxon>
        <taxon>Viridiplantae</taxon>
        <taxon>Streptophyta</taxon>
        <taxon>Embryophyta</taxon>
        <taxon>Tracheophyta</taxon>
        <taxon>Spermatophyta</taxon>
        <taxon>Magnoliopsida</taxon>
        <taxon>eudicotyledons</taxon>
        <taxon>Gunneridae</taxon>
        <taxon>Pentapetalae</taxon>
        <taxon>rosids</taxon>
        <taxon>fabids</taxon>
        <taxon>Fabales</taxon>
        <taxon>Fabaceae</taxon>
        <taxon>Papilionoideae</taxon>
        <taxon>50 kb inversion clade</taxon>
        <taxon>NPAAA clade</taxon>
        <taxon>indigoferoid/millettioid clade</taxon>
        <taxon>Phaseoleae</taxon>
        <taxon>Phaseolus</taxon>
    </lineage>
</organism>
<keyword evidence="1" id="KW-0175">Coiled coil</keyword>
<dbReference type="Gramene" id="ESW32998">
    <property type="protein sequence ID" value="ESW32998"/>
    <property type="gene ID" value="PHAVU_001G035000g"/>
</dbReference>
<reference evidence="2" key="1">
    <citation type="submission" date="2013-04" db="EMBL/GenBank/DDBJ databases">
        <authorList>
            <person name="Schmutz J."/>
            <person name="McClean P."/>
            <person name="Shu S."/>
            <person name="Cregan P."/>
            <person name="Rokhsar D."/>
            <person name="Jackson S."/>
        </authorList>
    </citation>
    <scope>NUCLEOTIDE SEQUENCE</scope>
</reference>
<proteinExistence type="predicted"/>
<dbReference type="EMBL" id="CM002288">
    <property type="protein sequence ID" value="ESW32998.1"/>
    <property type="molecule type" value="Genomic_DNA"/>
</dbReference>
<evidence type="ECO:0000313" key="3">
    <source>
        <dbReference type="Proteomes" id="UP000000226"/>
    </source>
</evidence>
<dbReference type="Gramene" id="ESW32999">
    <property type="protein sequence ID" value="ESW32999"/>
    <property type="gene ID" value="PHAVU_001G035000g"/>
</dbReference>
<dbReference type="Proteomes" id="UP000000226">
    <property type="component" value="Chromosome 1"/>
</dbReference>
<evidence type="ECO:0000313" key="2">
    <source>
        <dbReference type="EMBL" id="ESW32998.1"/>
    </source>
</evidence>